<evidence type="ECO:0000313" key="6">
    <source>
        <dbReference type="EMBL" id="ELR22763.1"/>
    </source>
</evidence>
<dbReference type="STRING" id="1257118.L8HDC5"/>
<feature type="transmembrane region" description="Helical" evidence="5">
    <location>
        <begin position="117"/>
        <end position="138"/>
    </location>
</feature>
<dbReference type="PANTHER" id="PTHR10250:SF15">
    <property type="entry name" value="MICROSOMAL GLUTATHIONE S-TRANSFERASE-RELATED"/>
    <property type="match status" value="1"/>
</dbReference>
<evidence type="ECO:0000256" key="1">
    <source>
        <dbReference type="ARBA" id="ARBA00004141"/>
    </source>
</evidence>
<comment type="subcellular location">
    <subcellularLocation>
        <location evidence="1">Membrane</location>
        <topology evidence="1">Multi-pass membrane protein</topology>
    </subcellularLocation>
</comment>
<dbReference type="PANTHER" id="PTHR10250">
    <property type="entry name" value="MICROSOMAL GLUTATHIONE S-TRANSFERASE"/>
    <property type="match status" value="1"/>
</dbReference>
<feature type="transmembrane region" description="Helical" evidence="5">
    <location>
        <begin position="12"/>
        <end position="36"/>
    </location>
</feature>
<keyword evidence="2 5" id="KW-0812">Transmembrane</keyword>
<dbReference type="OrthoDB" id="410651at2759"/>
<organism evidence="6 7">
    <name type="scientific">Acanthamoeba castellanii (strain ATCC 30010 / Neff)</name>
    <dbReference type="NCBI Taxonomy" id="1257118"/>
    <lineage>
        <taxon>Eukaryota</taxon>
        <taxon>Amoebozoa</taxon>
        <taxon>Discosea</taxon>
        <taxon>Longamoebia</taxon>
        <taxon>Centramoebida</taxon>
        <taxon>Acanthamoebidae</taxon>
        <taxon>Acanthamoeba</taxon>
    </lineage>
</organism>
<name>L8HDC5_ACACF</name>
<dbReference type="Proteomes" id="UP000011083">
    <property type="component" value="Unassembled WGS sequence"/>
</dbReference>
<reference evidence="6 7" key="1">
    <citation type="journal article" date="2013" name="Genome Biol.">
        <title>Genome of Acanthamoeba castellanii highlights extensive lateral gene transfer and early evolution of tyrosine kinase signaling.</title>
        <authorList>
            <person name="Clarke M."/>
            <person name="Lohan A.J."/>
            <person name="Liu B."/>
            <person name="Lagkouvardos I."/>
            <person name="Roy S."/>
            <person name="Zafar N."/>
            <person name="Bertelli C."/>
            <person name="Schilde C."/>
            <person name="Kianianmomeni A."/>
            <person name="Burglin T.R."/>
            <person name="Frech C."/>
            <person name="Turcotte B."/>
            <person name="Kopec K.O."/>
            <person name="Synnott J.M."/>
            <person name="Choo C."/>
            <person name="Paponov I."/>
            <person name="Finkler A."/>
            <person name="Soon Heng Tan C."/>
            <person name="Hutchins A.P."/>
            <person name="Weinmeier T."/>
            <person name="Rattei T."/>
            <person name="Chu J.S."/>
            <person name="Gimenez G."/>
            <person name="Irimia M."/>
            <person name="Rigden D.J."/>
            <person name="Fitzpatrick D.A."/>
            <person name="Lorenzo-Morales J."/>
            <person name="Bateman A."/>
            <person name="Chiu C.H."/>
            <person name="Tang P."/>
            <person name="Hegemann P."/>
            <person name="Fromm H."/>
            <person name="Raoult D."/>
            <person name="Greub G."/>
            <person name="Miranda-Saavedra D."/>
            <person name="Chen N."/>
            <person name="Nash P."/>
            <person name="Ginger M.L."/>
            <person name="Horn M."/>
            <person name="Schaap P."/>
            <person name="Caler L."/>
            <person name="Loftus B."/>
        </authorList>
    </citation>
    <scope>NUCLEOTIDE SEQUENCE [LARGE SCALE GENOMIC DNA]</scope>
    <source>
        <strain evidence="6 7">Neff</strain>
    </source>
</reference>
<evidence type="ECO:0000256" key="5">
    <source>
        <dbReference type="SAM" id="Phobius"/>
    </source>
</evidence>
<dbReference type="InterPro" id="IPR023352">
    <property type="entry name" value="MAPEG-like_dom_sf"/>
</dbReference>
<dbReference type="GO" id="GO:0006691">
    <property type="term" value="P:leukotriene metabolic process"/>
    <property type="evidence" value="ECO:0007669"/>
    <property type="project" value="UniProtKB-ARBA"/>
</dbReference>
<evidence type="ECO:0000256" key="3">
    <source>
        <dbReference type="ARBA" id="ARBA00022989"/>
    </source>
</evidence>
<accession>L8HDC5</accession>
<dbReference type="EMBL" id="KB007870">
    <property type="protein sequence ID" value="ELR22763.1"/>
    <property type="molecule type" value="Genomic_DNA"/>
</dbReference>
<evidence type="ECO:0000256" key="4">
    <source>
        <dbReference type="ARBA" id="ARBA00023136"/>
    </source>
</evidence>
<dbReference type="GO" id="GO:0016020">
    <property type="term" value="C:membrane"/>
    <property type="evidence" value="ECO:0007669"/>
    <property type="project" value="UniProtKB-SubCell"/>
</dbReference>
<evidence type="ECO:0000256" key="2">
    <source>
        <dbReference type="ARBA" id="ARBA00022692"/>
    </source>
</evidence>
<keyword evidence="4 5" id="KW-0472">Membrane</keyword>
<dbReference type="InterPro" id="IPR050997">
    <property type="entry name" value="MAPEG"/>
</dbReference>
<feature type="transmembrane region" description="Helical" evidence="5">
    <location>
        <begin position="87"/>
        <end position="105"/>
    </location>
</feature>
<dbReference type="VEuPathDB" id="AmoebaDB:ACA1_149310"/>
<dbReference type="Pfam" id="PF01124">
    <property type="entry name" value="MAPEG"/>
    <property type="match status" value="1"/>
</dbReference>
<dbReference type="RefSeq" id="XP_004351540.1">
    <property type="nucleotide sequence ID" value="XM_004351488.1"/>
</dbReference>
<dbReference type="GeneID" id="14923722"/>
<dbReference type="OMA" id="CCKKEKE"/>
<gene>
    <name evidence="6" type="ORF">ACA1_149310</name>
</gene>
<evidence type="ECO:0000313" key="7">
    <source>
        <dbReference type="Proteomes" id="UP000011083"/>
    </source>
</evidence>
<dbReference type="SUPFAM" id="SSF161084">
    <property type="entry name" value="MAPEG domain-like"/>
    <property type="match status" value="1"/>
</dbReference>
<dbReference type="KEGG" id="acan:ACA1_149310"/>
<dbReference type="GO" id="GO:0004602">
    <property type="term" value="F:glutathione peroxidase activity"/>
    <property type="evidence" value="ECO:0007669"/>
    <property type="project" value="TreeGrafter"/>
</dbReference>
<keyword evidence="7" id="KW-1185">Reference proteome</keyword>
<protein>
    <submittedName>
        <fullName evidence="6">MAPEG domain containing protein</fullName>
    </submittedName>
</protein>
<dbReference type="InterPro" id="IPR001129">
    <property type="entry name" value="Membr-assoc_MAPEG"/>
</dbReference>
<dbReference type="Gene3D" id="1.20.120.550">
    <property type="entry name" value="Membrane associated eicosanoid/glutathione metabolism-like domain"/>
    <property type="match status" value="1"/>
</dbReference>
<dbReference type="GO" id="GO:0004364">
    <property type="term" value="F:glutathione transferase activity"/>
    <property type="evidence" value="ECO:0007669"/>
    <property type="project" value="TreeGrafter"/>
</dbReference>
<sequence>MASGFPILRDVVAYPTLAVAASLVVYQWQCVAVGLARHKYGVAAPKTTGNDDFERVFRTQQNTLEALVIFVPSVYTFSYFVHPVGAGVLGGVFAVGRLIYGLGYAKQAEKRSAGFALSLLANAVLLGGTVYGVGRYLLTRPC</sequence>
<keyword evidence="3 5" id="KW-1133">Transmembrane helix</keyword>
<proteinExistence type="predicted"/>
<dbReference type="AlphaFoldDB" id="L8HDC5"/>